<evidence type="ECO:0000256" key="3">
    <source>
        <dbReference type="HAMAP-Rule" id="MF_03054"/>
    </source>
</evidence>
<evidence type="ECO:0000313" key="5">
    <source>
        <dbReference type="WBParaSite" id="sdigi.contig852.g9895.t1"/>
    </source>
</evidence>
<accession>A0A915Q7M1</accession>
<name>A0A915Q7M1_9BILA</name>
<comment type="similarity">
    <text evidence="3">Belongs to the CTU2/NCS2 family.</text>
</comment>
<dbReference type="AlphaFoldDB" id="A0A915Q7M1"/>
<dbReference type="GO" id="GO:0016779">
    <property type="term" value="F:nucleotidyltransferase activity"/>
    <property type="evidence" value="ECO:0007669"/>
    <property type="project" value="UniProtKB-UniRule"/>
</dbReference>
<dbReference type="GO" id="GO:0016783">
    <property type="term" value="F:sulfurtransferase activity"/>
    <property type="evidence" value="ECO:0007669"/>
    <property type="project" value="TreeGrafter"/>
</dbReference>
<dbReference type="HAMAP" id="MF_03054">
    <property type="entry name" value="CTU2"/>
    <property type="match status" value="1"/>
</dbReference>
<proteinExistence type="inferred from homology"/>
<dbReference type="InterPro" id="IPR014729">
    <property type="entry name" value="Rossmann-like_a/b/a_fold"/>
</dbReference>
<evidence type="ECO:0000256" key="2">
    <source>
        <dbReference type="ARBA" id="ARBA00022694"/>
    </source>
</evidence>
<keyword evidence="2 3" id="KW-0819">tRNA processing</keyword>
<organism evidence="4 5">
    <name type="scientific">Setaria digitata</name>
    <dbReference type="NCBI Taxonomy" id="48799"/>
    <lineage>
        <taxon>Eukaryota</taxon>
        <taxon>Metazoa</taxon>
        <taxon>Ecdysozoa</taxon>
        <taxon>Nematoda</taxon>
        <taxon>Chromadorea</taxon>
        <taxon>Rhabditida</taxon>
        <taxon>Spirurina</taxon>
        <taxon>Spiruromorpha</taxon>
        <taxon>Filarioidea</taxon>
        <taxon>Setariidae</taxon>
        <taxon>Setaria</taxon>
    </lineage>
</organism>
<dbReference type="InterPro" id="IPR019407">
    <property type="entry name" value="CTU2"/>
</dbReference>
<dbReference type="GO" id="GO:0005829">
    <property type="term" value="C:cytosol"/>
    <property type="evidence" value="ECO:0007669"/>
    <property type="project" value="TreeGrafter"/>
</dbReference>
<evidence type="ECO:0000313" key="4">
    <source>
        <dbReference type="Proteomes" id="UP000887581"/>
    </source>
</evidence>
<comment type="subcellular location">
    <subcellularLocation>
        <location evidence="3">Cytoplasm</location>
    </subcellularLocation>
</comment>
<dbReference type="PANTHER" id="PTHR20882">
    <property type="entry name" value="CYTOPLASMIC TRNA 2-THIOLATION PROTEIN 2"/>
    <property type="match status" value="1"/>
</dbReference>
<dbReference type="GO" id="GO:0000049">
    <property type="term" value="F:tRNA binding"/>
    <property type="evidence" value="ECO:0007669"/>
    <property type="project" value="InterPro"/>
</dbReference>
<dbReference type="GO" id="GO:0032447">
    <property type="term" value="P:protein urmylation"/>
    <property type="evidence" value="ECO:0007669"/>
    <property type="project" value="UniProtKB-UniRule"/>
</dbReference>
<keyword evidence="1 3" id="KW-0963">Cytoplasm</keyword>
<comment type="function">
    <text evidence="3">Plays a central role in 2-thiolation of mcm(5)S(2)U at tRNA wobble positions of tRNA(Lys), tRNA(Glu) and tRNA(Gln). May act by forming a heterodimer with NCS6/CTU1 that ligates sulfur from thiocarboxylated URM1 onto the uridine of tRNAs at wobble position.</text>
</comment>
<comment type="pathway">
    <text evidence="3">tRNA modification; 5-methoxycarbonylmethyl-2-thiouridine-tRNA biosynthesis.</text>
</comment>
<sequence length="361" mass="40147">MSLEMRRCVKCPDMATLCCTDAKKAVYCRPCFTQMVKHKFSSSIGKRRLYKDGEKRETLIVYNGTNSGAFLLSVISQGLRADAHKRLTLVPTVMVLLRETNEGLINNIKNEVELIKECIPCPWIFVHIAAIFDNIISDPRASSDICGIEHTIKVPEWTCLLTSCSSSSVREELEHLCSNMLCVKIAQKLGINKVMLSASADELASKTLSSLALARGPSVFHAANVVDKRCGSVTLIRPLREISEKEIAFMNRFEKSDRYILNIQKDRVKADIGEPSLQSISRDFISNLIMDGFTGTITTILGTANKLQAPATNRSRCMLCASVYEGEKNERYCFSCTSILDEVGDKVLLKQLLDCICVIGQ</sequence>
<keyword evidence="4" id="KW-1185">Reference proteome</keyword>
<dbReference type="Gene3D" id="3.40.50.620">
    <property type="entry name" value="HUPs"/>
    <property type="match status" value="1"/>
</dbReference>
<evidence type="ECO:0000256" key="1">
    <source>
        <dbReference type="ARBA" id="ARBA00022490"/>
    </source>
</evidence>
<dbReference type="PANTHER" id="PTHR20882:SF14">
    <property type="entry name" value="CYTOPLASMIC TRNA 2-THIOLATION PROTEIN 2"/>
    <property type="match status" value="1"/>
</dbReference>
<dbReference type="Pfam" id="PF10288">
    <property type="entry name" value="CTU2"/>
    <property type="match status" value="1"/>
</dbReference>
<reference evidence="5" key="1">
    <citation type="submission" date="2022-11" db="UniProtKB">
        <authorList>
            <consortium name="WormBaseParasite"/>
        </authorList>
    </citation>
    <scope>IDENTIFICATION</scope>
</reference>
<dbReference type="GO" id="GO:0002143">
    <property type="term" value="P:tRNA wobble position uridine thiolation"/>
    <property type="evidence" value="ECO:0007669"/>
    <property type="project" value="TreeGrafter"/>
</dbReference>
<dbReference type="WBParaSite" id="sdigi.contig852.g9895.t1">
    <property type="protein sequence ID" value="sdigi.contig852.g9895.t1"/>
    <property type="gene ID" value="sdigi.contig852.g9895"/>
</dbReference>
<dbReference type="Proteomes" id="UP000887581">
    <property type="component" value="Unplaced"/>
</dbReference>
<protein>
    <recommendedName>
        <fullName evidence="3">Cytoplasmic tRNA 2-thiolation protein 2</fullName>
    </recommendedName>
</protein>